<dbReference type="Proteomes" id="UP000600139">
    <property type="component" value="Unassembled WGS sequence"/>
</dbReference>
<protein>
    <submittedName>
        <fullName evidence="2">Uncharacterized protein</fullName>
    </submittedName>
</protein>
<keyword evidence="3" id="KW-1185">Reference proteome</keyword>
<accession>A0A934RAQ7</accession>
<gene>
    <name evidence="2" type="ORF">JIN84_21820</name>
</gene>
<name>A0A934RAQ7_9BACT</name>
<feature type="transmembrane region" description="Helical" evidence="1">
    <location>
        <begin position="12"/>
        <end position="44"/>
    </location>
</feature>
<reference evidence="2" key="1">
    <citation type="submission" date="2021-01" db="EMBL/GenBank/DDBJ databases">
        <title>Modified the classification status of verrucomicrobia.</title>
        <authorList>
            <person name="Feng X."/>
        </authorList>
    </citation>
    <scope>NUCLEOTIDE SEQUENCE</scope>
    <source>
        <strain evidence="2">JCM 18052</strain>
    </source>
</reference>
<organism evidence="2 3">
    <name type="scientific">Luteolibacter yonseiensis</name>
    <dbReference type="NCBI Taxonomy" id="1144680"/>
    <lineage>
        <taxon>Bacteria</taxon>
        <taxon>Pseudomonadati</taxon>
        <taxon>Verrucomicrobiota</taxon>
        <taxon>Verrucomicrobiia</taxon>
        <taxon>Verrucomicrobiales</taxon>
        <taxon>Verrucomicrobiaceae</taxon>
        <taxon>Luteolibacter</taxon>
    </lineage>
</organism>
<dbReference type="RefSeq" id="WP_200353224.1">
    <property type="nucleotide sequence ID" value="NZ_BAABHZ010000002.1"/>
</dbReference>
<evidence type="ECO:0000256" key="1">
    <source>
        <dbReference type="SAM" id="Phobius"/>
    </source>
</evidence>
<evidence type="ECO:0000313" key="2">
    <source>
        <dbReference type="EMBL" id="MBK1818275.1"/>
    </source>
</evidence>
<keyword evidence="1" id="KW-0812">Transmembrane</keyword>
<comment type="caution">
    <text evidence="2">The sequence shown here is derived from an EMBL/GenBank/DDBJ whole genome shotgun (WGS) entry which is preliminary data.</text>
</comment>
<sequence length="49" mass="5223">MSTKTIRIAAEVILVLGTAGLLLELVAAQSWAVILLGVAAVAWLQVRRH</sequence>
<dbReference type="AlphaFoldDB" id="A0A934RAQ7"/>
<keyword evidence="1" id="KW-1133">Transmembrane helix</keyword>
<proteinExistence type="predicted"/>
<evidence type="ECO:0000313" key="3">
    <source>
        <dbReference type="Proteomes" id="UP000600139"/>
    </source>
</evidence>
<dbReference type="EMBL" id="JAENIK010000013">
    <property type="protein sequence ID" value="MBK1818275.1"/>
    <property type="molecule type" value="Genomic_DNA"/>
</dbReference>
<keyword evidence="1" id="KW-0472">Membrane</keyword>